<dbReference type="SUPFAM" id="SSF53474">
    <property type="entry name" value="alpha/beta-Hydrolases"/>
    <property type="match status" value="1"/>
</dbReference>
<dbReference type="EMBL" id="JANVFU010000018">
    <property type="protein sequence ID" value="KAJ3739468.1"/>
    <property type="molecule type" value="Genomic_DNA"/>
</dbReference>
<name>A0A9W8NRS3_9AGAR</name>
<gene>
    <name evidence="1" type="ORF">DFH05DRAFT_513554</name>
</gene>
<dbReference type="Proteomes" id="UP001142393">
    <property type="component" value="Unassembled WGS sequence"/>
</dbReference>
<keyword evidence="2" id="KW-1185">Reference proteome</keyword>
<dbReference type="Gene3D" id="3.40.50.1820">
    <property type="entry name" value="alpha/beta hydrolase"/>
    <property type="match status" value="1"/>
</dbReference>
<evidence type="ECO:0000313" key="2">
    <source>
        <dbReference type="Proteomes" id="UP001142393"/>
    </source>
</evidence>
<comment type="caution">
    <text evidence="1">The sequence shown here is derived from an EMBL/GenBank/DDBJ whole genome shotgun (WGS) entry which is preliminary data.</text>
</comment>
<dbReference type="InterPro" id="IPR029058">
    <property type="entry name" value="AB_hydrolase_fold"/>
</dbReference>
<evidence type="ECO:0008006" key="3">
    <source>
        <dbReference type="Google" id="ProtNLM"/>
    </source>
</evidence>
<sequence length="138" mass="15583">MVHLVCPSLPGDIYTLLHHLHPEPTNLKLHICAHSFGCVAAQILYGAPYLLFPYGRCIAGLILLNPLSPPHCHKDYWKFLSWQSALFISTFLREEFFPNRVCLSMSYPATIGAATRIVRQSIKIHILDLDGSKIQTKN</sequence>
<reference evidence="1 2" key="1">
    <citation type="journal article" date="2023" name="Proc. Natl. Acad. Sci. U.S.A.">
        <title>A global phylogenomic analysis of the shiitake genus Lentinula.</title>
        <authorList>
            <person name="Sierra-Patev S."/>
            <person name="Min B."/>
            <person name="Naranjo-Ortiz M."/>
            <person name="Looney B."/>
            <person name="Konkel Z."/>
            <person name="Slot J.C."/>
            <person name="Sakamoto Y."/>
            <person name="Steenwyk J.L."/>
            <person name="Rokas A."/>
            <person name="Carro J."/>
            <person name="Camarero S."/>
            <person name="Ferreira P."/>
            <person name="Molpeceres G."/>
            <person name="Ruiz-Duenas F.J."/>
            <person name="Serrano A."/>
            <person name="Henrissat B."/>
            <person name="Drula E."/>
            <person name="Hughes K.W."/>
            <person name="Mata J.L."/>
            <person name="Ishikawa N.K."/>
            <person name="Vargas-Isla R."/>
            <person name="Ushijima S."/>
            <person name="Smith C.A."/>
            <person name="Donoghue J."/>
            <person name="Ahrendt S."/>
            <person name="Andreopoulos W."/>
            <person name="He G."/>
            <person name="LaButti K."/>
            <person name="Lipzen A."/>
            <person name="Ng V."/>
            <person name="Riley R."/>
            <person name="Sandor L."/>
            <person name="Barry K."/>
            <person name="Martinez A.T."/>
            <person name="Xiao Y."/>
            <person name="Gibbons J.G."/>
            <person name="Terashima K."/>
            <person name="Grigoriev I.V."/>
            <person name="Hibbett D."/>
        </authorList>
    </citation>
    <scope>NUCLEOTIDE SEQUENCE [LARGE SCALE GENOMIC DNA]</scope>
    <source>
        <strain evidence="1 2">TFB7810</strain>
    </source>
</reference>
<accession>A0A9W8NRS3</accession>
<evidence type="ECO:0000313" key="1">
    <source>
        <dbReference type="EMBL" id="KAJ3739468.1"/>
    </source>
</evidence>
<organism evidence="1 2">
    <name type="scientific">Lentinula detonsa</name>
    <dbReference type="NCBI Taxonomy" id="2804962"/>
    <lineage>
        <taxon>Eukaryota</taxon>
        <taxon>Fungi</taxon>
        <taxon>Dikarya</taxon>
        <taxon>Basidiomycota</taxon>
        <taxon>Agaricomycotina</taxon>
        <taxon>Agaricomycetes</taxon>
        <taxon>Agaricomycetidae</taxon>
        <taxon>Agaricales</taxon>
        <taxon>Marasmiineae</taxon>
        <taxon>Omphalotaceae</taxon>
        <taxon>Lentinula</taxon>
    </lineage>
</organism>
<dbReference type="AlphaFoldDB" id="A0A9W8NRS3"/>
<protein>
    <recommendedName>
        <fullName evidence="3">AB hydrolase-1 domain-containing protein</fullName>
    </recommendedName>
</protein>
<proteinExistence type="predicted"/>